<dbReference type="Proteomes" id="UP001396334">
    <property type="component" value="Unassembled WGS sequence"/>
</dbReference>
<evidence type="ECO:0000313" key="7">
    <source>
        <dbReference type="EMBL" id="KAK8993548.1"/>
    </source>
</evidence>
<keyword evidence="8" id="KW-1185">Reference proteome</keyword>
<dbReference type="InterPro" id="IPR039361">
    <property type="entry name" value="Cyclin"/>
</dbReference>
<dbReference type="InterPro" id="IPR006671">
    <property type="entry name" value="Cyclin_N"/>
</dbReference>
<evidence type="ECO:0000259" key="5">
    <source>
        <dbReference type="SMART" id="SM00385"/>
    </source>
</evidence>
<dbReference type="InterPro" id="IPR004367">
    <property type="entry name" value="Cyclin_C-dom"/>
</dbReference>
<feature type="domain" description="Cyclin C-terminal" evidence="6">
    <location>
        <begin position="203"/>
        <end position="321"/>
    </location>
</feature>
<protein>
    <recommendedName>
        <fullName evidence="9">Cyclin N-terminal domain-containing protein</fullName>
    </recommendedName>
</protein>
<evidence type="ECO:0008006" key="9">
    <source>
        <dbReference type="Google" id="ProtNLM"/>
    </source>
</evidence>
<dbReference type="SUPFAM" id="SSF47954">
    <property type="entry name" value="Cyclin-like"/>
    <property type="match status" value="2"/>
</dbReference>
<organism evidence="7 8">
    <name type="scientific">Hibiscus sabdariffa</name>
    <name type="common">roselle</name>
    <dbReference type="NCBI Taxonomy" id="183260"/>
    <lineage>
        <taxon>Eukaryota</taxon>
        <taxon>Viridiplantae</taxon>
        <taxon>Streptophyta</taxon>
        <taxon>Embryophyta</taxon>
        <taxon>Tracheophyta</taxon>
        <taxon>Spermatophyta</taxon>
        <taxon>Magnoliopsida</taxon>
        <taxon>eudicotyledons</taxon>
        <taxon>Gunneridae</taxon>
        <taxon>Pentapetalae</taxon>
        <taxon>rosids</taxon>
        <taxon>malvids</taxon>
        <taxon>Malvales</taxon>
        <taxon>Malvaceae</taxon>
        <taxon>Malvoideae</taxon>
        <taxon>Hibiscus</taxon>
    </lineage>
</organism>
<name>A0ABR2PYL1_9ROSI</name>
<dbReference type="CDD" id="cd20544">
    <property type="entry name" value="CYCLIN_AtCycD-like_rpt2"/>
    <property type="match status" value="1"/>
</dbReference>
<dbReference type="Gene3D" id="1.10.472.10">
    <property type="entry name" value="Cyclin-like"/>
    <property type="match status" value="2"/>
</dbReference>
<feature type="domain" description="Cyclin-like" evidence="5">
    <location>
        <begin position="98"/>
        <end position="194"/>
    </location>
</feature>
<comment type="caution">
    <text evidence="7">The sequence shown here is derived from an EMBL/GenBank/DDBJ whole genome shotgun (WGS) entry which is preliminary data.</text>
</comment>
<evidence type="ECO:0000256" key="4">
    <source>
        <dbReference type="RuleBase" id="RU000383"/>
    </source>
</evidence>
<dbReference type="PROSITE" id="PS00292">
    <property type="entry name" value="CYCLINS"/>
    <property type="match status" value="1"/>
</dbReference>
<evidence type="ECO:0000313" key="8">
    <source>
        <dbReference type="Proteomes" id="UP001396334"/>
    </source>
</evidence>
<dbReference type="InterPro" id="IPR036915">
    <property type="entry name" value="Cyclin-like_sf"/>
</dbReference>
<dbReference type="Pfam" id="PF00134">
    <property type="entry name" value="Cyclin_N"/>
    <property type="match status" value="1"/>
</dbReference>
<dbReference type="CDD" id="cd20543">
    <property type="entry name" value="CYCLIN_AtCycD-like_rpt1"/>
    <property type="match status" value="1"/>
</dbReference>
<evidence type="ECO:0000256" key="3">
    <source>
        <dbReference type="ARBA" id="ARBA00023306"/>
    </source>
</evidence>
<dbReference type="EMBL" id="JBBPBN010000049">
    <property type="protein sequence ID" value="KAK8993548.1"/>
    <property type="molecule type" value="Genomic_DNA"/>
</dbReference>
<dbReference type="SMART" id="SM00385">
    <property type="entry name" value="CYCLIN"/>
    <property type="match status" value="1"/>
</dbReference>
<dbReference type="Pfam" id="PF02984">
    <property type="entry name" value="Cyclin_C"/>
    <property type="match status" value="1"/>
</dbReference>
<evidence type="ECO:0000256" key="1">
    <source>
        <dbReference type="ARBA" id="ARBA00022618"/>
    </source>
</evidence>
<sequence>MTMQEQQQQQSHPLFLLDALYCEEEEEEDDGAEDLQKVMSSSISCNNGRNPVFSPLPLLNQDLFSDDEDLLSMFYKETRIDPVVVDVFPVMARREAVDWMLKVSAFHGFTTLTAVLAVNYLDRFLTSLRLQKDDDEDNNNDKPWMIHLVAVTCLSLAAKVEETHVPLLLDLQVGEIKHVFEAKTIQRMELLILSTLQWRMHPITPLSFLNHIITRIGMKTHLHWEFLKRCEQLLLCVISDSRCIHYLPSELGIATMMHVIDQFEPFTPIDYQNQLLNALKTNKQETVKECYKLIIDVSNRPKNEACPKKRKLNEMVHFCPDGTTGACQSAAAAASSPEPPFKKLSRAQEPDMHLPSLNPVFLNVVVGINPS</sequence>
<gene>
    <name evidence="7" type="ORF">V6N11_033643</name>
</gene>
<dbReference type="InterPro" id="IPR013763">
    <property type="entry name" value="Cyclin-like_dom"/>
</dbReference>
<reference evidence="7 8" key="1">
    <citation type="journal article" date="2024" name="G3 (Bethesda)">
        <title>Genome assembly of Hibiscus sabdariffa L. provides insights into metabolisms of medicinal natural products.</title>
        <authorList>
            <person name="Kim T."/>
        </authorList>
    </citation>
    <scope>NUCLEOTIDE SEQUENCE [LARGE SCALE GENOMIC DNA]</scope>
    <source>
        <strain evidence="7">TK-2024</strain>
        <tissue evidence="7">Old leaves</tissue>
    </source>
</reference>
<dbReference type="PANTHER" id="PTHR10177">
    <property type="entry name" value="CYCLINS"/>
    <property type="match status" value="1"/>
</dbReference>
<keyword evidence="1" id="KW-0132">Cell division</keyword>
<dbReference type="SMART" id="SM01332">
    <property type="entry name" value="Cyclin_C"/>
    <property type="match status" value="1"/>
</dbReference>
<comment type="similarity">
    <text evidence="4">Belongs to the cyclin family.</text>
</comment>
<keyword evidence="3" id="KW-0131">Cell cycle</keyword>
<evidence type="ECO:0000256" key="2">
    <source>
        <dbReference type="ARBA" id="ARBA00023127"/>
    </source>
</evidence>
<dbReference type="InterPro" id="IPR048258">
    <property type="entry name" value="Cyclins_cyclin-box"/>
</dbReference>
<accession>A0ABR2PYL1</accession>
<evidence type="ECO:0000259" key="6">
    <source>
        <dbReference type="SMART" id="SM01332"/>
    </source>
</evidence>
<proteinExistence type="inferred from homology"/>
<keyword evidence="2 4" id="KW-0195">Cyclin</keyword>